<dbReference type="Pfam" id="PF03175">
    <property type="entry name" value="DNA_pol_B_2"/>
    <property type="match status" value="1"/>
</dbReference>
<comment type="caution">
    <text evidence="10">The sequence shown here is derived from an EMBL/GenBank/DDBJ whole genome shotgun (WGS) entry which is preliminary data.</text>
</comment>
<keyword evidence="6" id="KW-0239">DNA-directed DNA polymerase</keyword>
<evidence type="ECO:0000313" key="10">
    <source>
        <dbReference type="EMBL" id="KAJ8911769.1"/>
    </source>
</evidence>
<dbReference type="PANTHER" id="PTHR31511:SF12">
    <property type="entry name" value="RHO TERMINATION FACTOR N-TERMINAL DOMAIN-CONTAINING PROTEIN"/>
    <property type="match status" value="1"/>
</dbReference>
<feature type="non-terminal residue" evidence="10">
    <location>
        <position position="1"/>
    </location>
</feature>
<evidence type="ECO:0000256" key="6">
    <source>
        <dbReference type="ARBA" id="ARBA00022932"/>
    </source>
</evidence>
<dbReference type="GO" id="GO:0000166">
    <property type="term" value="F:nucleotide binding"/>
    <property type="evidence" value="ECO:0007669"/>
    <property type="project" value="InterPro"/>
</dbReference>
<dbReference type="GO" id="GO:0003677">
    <property type="term" value="F:DNA binding"/>
    <property type="evidence" value="ECO:0007669"/>
    <property type="project" value="UniProtKB-KW"/>
</dbReference>
<evidence type="ECO:0000256" key="3">
    <source>
        <dbReference type="ARBA" id="ARBA00022679"/>
    </source>
</evidence>
<evidence type="ECO:0000256" key="8">
    <source>
        <dbReference type="ARBA" id="ARBA00049244"/>
    </source>
</evidence>
<protein>
    <recommendedName>
        <fullName evidence="2">DNA-directed DNA polymerase</fullName>
        <ecNumber evidence="2">2.7.7.7</ecNumber>
    </recommendedName>
</protein>
<dbReference type="GO" id="GO:0006260">
    <property type="term" value="P:DNA replication"/>
    <property type="evidence" value="ECO:0007669"/>
    <property type="project" value="UniProtKB-KW"/>
</dbReference>
<evidence type="ECO:0000256" key="1">
    <source>
        <dbReference type="ARBA" id="ARBA00005755"/>
    </source>
</evidence>
<dbReference type="PANTHER" id="PTHR31511">
    <property type="entry name" value="PROTEIN CBG23764"/>
    <property type="match status" value="1"/>
</dbReference>
<dbReference type="Proteomes" id="UP001159042">
    <property type="component" value="Unassembled WGS sequence"/>
</dbReference>
<proteinExistence type="inferred from homology"/>
<dbReference type="InterPro" id="IPR004868">
    <property type="entry name" value="DNA-dir_DNA_pol_B_mt/vir"/>
</dbReference>
<evidence type="ECO:0000256" key="5">
    <source>
        <dbReference type="ARBA" id="ARBA00022705"/>
    </source>
</evidence>
<comment type="similarity">
    <text evidence="1">Belongs to the DNA polymerase type-B family.</text>
</comment>
<evidence type="ECO:0000256" key="2">
    <source>
        <dbReference type="ARBA" id="ARBA00012417"/>
    </source>
</evidence>
<accession>A0AAV8VC44</accession>
<evidence type="ECO:0000313" key="11">
    <source>
        <dbReference type="Proteomes" id="UP001159042"/>
    </source>
</evidence>
<gene>
    <name evidence="10" type="ORF">NQ315_008821</name>
</gene>
<keyword evidence="4" id="KW-0548">Nucleotidyltransferase</keyword>
<keyword evidence="7" id="KW-0238">DNA-binding</keyword>
<dbReference type="GO" id="GO:0003887">
    <property type="term" value="F:DNA-directed DNA polymerase activity"/>
    <property type="evidence" value="ECO:0007669"/>
    <property type="project" value="UniProtKB-KW"/>
</dbReference>
<dbReference type="EMBL" id="JANEYG010000163">
    <property type="protein sequence ID" value="KAJ8911769.1"/>
    <property type="molecule type" value="Genomic_DNA"/>
</dbReference>
<reference evidence="10 11" key="1">
    <citation type="journal article" date="2023" name="Insect Mol. Biol.">
        <title>Genome sequencing provides insights into the evolution of gene families encoding plant cell wall-degrading enzymes in longhorned beetles.</title>
        <authorList>
            <person name="Shin N.R."/>
            <person name="Okamura Y."/>
            <person name="Kirsch R."/>
            <person name="Pauchet Y."/>
        </authorList>
    </citation>
    <scope>NUCLEOTIDE SEQUENCE [LARGE SCALE GENOMIC DNA]</scope>
    <source>
        <strain evidence="10">EAD_L_NR</strain>
    </source>
</reference>
<name>A0AAV8VC44_9CUCU</name>
<keyword evidence="3" id="KW-0808">Transferase</keyword>
<keyword evidence="11" id="KW-1185">Reference proteome</keyword>
<evidence type="ECO:0000259" key="9">
    <source>
        <dbReference type="Pfam" id="PF03175"/>
    </source>
</evidence>
<evidence type="ECO:0000256" key="7">
    <source>
        <dbReference type="ARBA" id="ARBA00023125"/>
    </source>
</evidence>
<sequence length="168" mass="19355">SYEKLEETVELPPREQFYSSLTENAISEEDYAHAVNVWNAFKCHTLAEYSDIYLKTDVLLLTDVFEVFRKVCQDTYQLDPCQFYTLPGLSWAAMMKYAKVKLELLTDIDMLHFTRRSIRGGVAGCIQRHVTANNPCIPARELLKEDFAHLWFASNNLACVKTSLSVEF</sequence>
<dbReference type="EC" id="2.7.7.7" evidence="2"/>
<organism evidence="10 11">
    <name type="scientific">Exocentrus adspersus</name>
    <dbReference type="NCBI Taxonomy" id="1586481"/>
    <lineage>
        <taxon>Eukaryota</taxon>
        <taxon>Metazoa</taxon>
        <taxon>Ecdysozoa</taxon>
        <taxon>Arthropoda</taxon>
        <taxon>Hexapoda</taxon>
        <taxon>Insecta</taxon>
        <taxon>Pterygota</taxon>
        <taxon>Neoptera</taxon>
        <taxon>Endopterygota</taxon>
        <taxon>Coleoptera</taxon>
        <taxon>Polyphaga</taxon>
        <taxon>Cucujiformia</taxon>
        <taxon>Chrysomeloidea</taxon>
        <taxon>Cerambycidae</taxon>
        <taxon>Lamiinae</taxon>
        <taxon>Acanthocinini</taxon>
        <taxon>Exocentrus</taxon>
    </lineage>
</organism>
<feature type="domain" description="DNA-directed DNA polymerase family B mitochondria/virus" evidence="9">
    <location>
        <begin position="43"/>
        <end position="123"/>
    </location>
</feature>
<evidence type="ECO:0000256" key="4">
    <source>
        <dbReference type="ARBA" id="ARBA00022695"/>
    </source>
</evidence>
<dbReference type="AlphaFoldDB" id="A0AAV8VC44"/>
<comment type="catalytic activity">
    <reaction evidence="8">
        <text>DNA(n) + a 2'-deoxyribonucleoside 5'-triphosphate = DNA(n+1) + diphosphate</text>
        <dbReference type="Rhea" id="RHEA:22508"/>
        <dbReference type="Rhea" id="RHEA-COMP:17339"/>
        <dbReference type="Rhea" id="RHEA-COMP:17340"/>
        <dbReference type="ChEBI" id="CHEBI:33019"/>
        <dbReference type="ChEBI" id="CHEBI:61560"/>
        <dbReference type="ChEBI" id="CHEBI:173112"/>
        <dbReference type="EC" id="2.7.7.7"/>
    </reaction>
</comment>
<keyword evidence="5" id="KW-0235">DNA replication</keyword>